<dbReference type="Pfam" id="PF00534">
    <property type="entry name" value="Glycos_transf_1"/>
    <property type="match status" value="1"/>
</dbReference>
<dbReference type="InterPro" id="IPR001296">
    <property type="entry name" value="Glyco_trans_1"/>
</dbReference>
<dbReference type="InterPro" id="IPR013534">
    <property type="entry name" value="Starch_synth_cat_dom"/>
</dbReference>
<dbReference type="AlphaFoldDB" id="A0A0W8G068"/>
<evidence type="ECO:0000259" key="7">
    <source>
        <dbReference type="Pfam" id="PF08323"/>
    </source>
</evidence>
<comment type="caution">
    <text evidence="8">The sequence shown here is derived from an EMBL/GenBank/DDBJ whole genome shotgun (WGS) entry which is preliminary data.</text>
</comment>
<gene>
    <name evidence="8" type="ORF">ASZ90_003654</name>
</gene>
<comment type="similarity">
    <text evidence="2">Belongs to the glycosyltransferase 1 family. Bacterial/plant glycogen synthase subfamily.</text>
</comment>
<evidence type="ECO:0000256" key="2">
    <source>
        <dbReference type="ARBA" id="ARBA00010281"/>
    </source>
</evidence>
<evidence type="ECO:0000256" key="4">
    <source>
        <dbReference type="ARBA" id="ARBA00022676"/>
    </source>
</evidence>
<dbReference type="NCBIfam" id="TIGR02095">
    <property type="entry name" value="glgA"/>
    <property type="match status" value="1"/>
</dbReference>
<name>A0A0W8G068_9ZZZZ</name>
<feature type="domain" description="Glycosyl transferase family 1" evidence="6">
    <location>
        <begin position="304"/>
        <end position="465"/>
    </location>
</feature>
<dbReference type="PANTHER" id="PTHR45825:SF11">
    <property type="entry name" value="ALPHA AMYLASE DOMAIN-CONTAINING PROTEIN"/>
    <property type="match status" value="1"/>
</dbReference>
<dbReference type="HAMAP" id="MF_00484">
    <property type="entry name" value="Glycogen_synth"/>
    <property type="match status" value="1"/>
</dbReference>
<sequence>MASSKKLKILFVTSEVVPFIKTGGLADVSSALPQKLQELGHQVRIVVPKYGAIDERKYKIHEVVRLKELTTKIGEKDVVFSLRSSFLVGQKVRVQIYFLDNEEYFGNRPSLYINPLTGNDFEDNDERFILLAKSVFELISKLGWVPDIIHCNDWQCGLIPAYQKTLFKDDETFKSIKTLFTIHNLSFQGEFPKNSFFKTGLPADLNSTKGVIHDGKINFMKTGLTFADHINTVSETYAKEICKDKEISSGLQTVLCKRQKDIAGIINGIDSSIWNPEKDKHIAKKYSAKNLEYKLDNKKALAEKFGFEFDADTPIIGMIGRLSDSKGYDLVKDAFPELMKLNLHLIILGTGEKSYHKFFDSQLNKYRKKFSCYLGFDDELAHLIEAGSDMFLMPSKTEPCGLNQMYSLIYGTVPIVHETGGLADTVENYNEKTKTGTGFVFKKYDHNEMLKEIKRAIKIYSKNKDDWQKIMKEGMKQNFTWLSSAKNYVNLYKDIIS</sequence>
<accession>A0A0W8G068</accession>
<keyword evidence="5 8" id="KW-0808">Transferase</keyword>
<reference evidence="8" key="1">
    <citation type="journal article" date="2015" name="Proc. Natl. Acad. Sci. U.S.A.">
        <title>Networks of energetic and metabolic interactions define dynamics in microbial communities.</title>
        <authorList>
            <person name="Embree M."/>
            <person name="Liu J.K."/>
            <person name="Al-Bassam M.M."/>
            <person name="Zengler K."/>
        </authorList>
    </citation>
    <scope>NUCLEOTIDE SEQUENCE</scope>
</reference>
<dbReference type="InterPro" id="IPR011835">
    <property type="entry name" value="GS/SS"/>
</dbReference>
<keyword evidence="4 8" id="KW-0328">Glycosyltransferase</keyword>
<dbReference type="GO" id="GO:0004373">
    <property type="term" value="F:alpha-1,4-glucan glucosyltransferase (UDP-glucose donor) activity"/>
    <property type="evidence" value="ECO:0007669"/>
    <property type="project" value="InterPro"/>
</dbReference>
<dbReference type="SUPFAM" id="SSF53756">
    <property type="entry name" value="UDP-Glycosyltransferase/glycogen phosphorylase"/>
    <property type="match status" value="1"/>
</dbReference>
<protein>
    <recommendedName>
        <fullName evidence="3">starch synthase</fullName>
        <ecNumber evidence="3">2.4.1.21</ecNumber>
    </recommendedName>
</protein>
<dbReference type="EMBL" id="LNQE01000452">
    <property type="protein sequence ID" value="KUG26501.1"/>
    <property type="molecule type" value="Genomic_DNA"/>
</dbReference>
<evidence type="ECO:0000313" key="8">
    <source>
        <dbReference type="EMBL" id="KUG26501.1"/>
    </source>
</evidence>
<proteinExistence type="inferred from homology"/>
<comment type="catalytic activity">
    <reaction evidence="1">
        <text>[(1-&gt;4)-alpha-D-glucosyl](n) + ADP-alpha-D-glucose = [(1-&gt;4)-alpha-D-glucosyl](n+1) + ADP + H(+)</text>
        <dbReference type="Rhea" id="RHEA:18189"/>
        <dbReference type="Rhea" id="RHEA-COMP:9584"/>
        <dbReference type="Rhea" id="RHEA-COMP:9587"/>
        <dbReference type="ChEBI" id="CHEBI:15378"/>
        <dbReference type="ChEBI" id="CHEBI:15444"/>
        <dbReference type="ChEBI" id="CHEBI:57498"/>
        <dbReference type="ChEBI" id="CHEBI:456216"/>
        <dbReference type="EC" id="2.4.1.21"/>
    </reaction>
</comment>
<dbReference type="CDD" id="cd03791">
    <property type="entry name" value="GT5_Glycogen_synthase_DULL1-like"/>
    <property type="match status" value="1"/>
</dbReference>
<dbReference type="Pfam" id="PF08323">
    <property type="entry name" value="Glyco_transf_5"/>
    <property type="match status" value="1"/>
</dbReference>
<dbReference type="EC" id="2.4.1.21" evidence="3"/>
<dbReference type="GO" id="GO:0009011">
    <property type="term" value="F:alpha-1,4-glucan glucosyltransferase (ADP-glucose donor) activity"/>
    <property type="evidence" value="ECO:0007669"/>
    <property type="project" value="UniProtKB-EC"/>
</dbReference>
<dbReference type="NCBIfam" id="NF001899">
    <property type="entry name" value="PRK00654.1-2"/>
    <property type="match status" value="1"/>
</dbReference>
<evidence type="ECO:0000256" key="5">
    <source>
        <dbReference type="ARBA" id="ARBA00022679"/>
    </source>
</evidence>
<evidence type="ECO:0000259" key="6">
    <source>
        <dbReference type="Pfam" id="PF00534"/>
    </source>
</evidence>
<feature type="domain" description="Starch synthase catalytic" evidence="7">
    <location>
        <begin position="8"/>
        <end position="255"/>
    </location>
</feature>
<evidence type="ECO:0000256" key="1">
    <source>
        <dbReference type="ARBA" id="ARBA00001478"/>
    </source>
</evidence>
<evidence type="ECO:0000256" key="3">
    <source>
        <dbReference type="ARBA" id="ARBA00012588"/>
    </source>
</evidence>
<dbReference type="PANTHER" id="PTHR45825">
    <property type="entry name" value="GRANULE-BOUND STARCH SYNTHASE 1, CHLOROPLASTIC/AMYLOPLASTIC"/>
    <property type="match status" value="1"/>
</dbReference>
<dbReference type="Gene3D" id="3.40.50.2000">
    <property type="entry name" value="Glycogen Phosphorylase B"/>
    <property type="match status" value="2"/>
</dbReference>
<organism evidence="8">
    <name type="scientific">hydrocarbon metagenome</name>
    <dbReference type="NCBI Taxonomy" id="938273"/>
    <lineage>
        <taxon>unclassified sequences</taxon>
        <taxon>metagenomes</taxon>
        <taxon>ecological metagenomes</taxon>
    </lineage>
</organism>